<evidence type="ECO:0000256" key="2">
    <source>
        <dbReference type="SAM" id="SignalP"/>
    </source>
</evidence>
<dbReference type="RefSeq" id="WP_343185192.1">
    <property type="nucleotide sequence ID" value="NZ_JBCITM010000004.1"/>
</dbReference>
<protein>
    <submittedName>
        <fullName evidence="4">Serine hydrolase domain-containing protein</fullName>
        <ecNumber evidence="4">3.1.1.103</ecNumber>
    </submittedName>
</protein>
<dbReference type="PANTHER" id="PTHR46825">
    <property type="entry name" value="D-ALANYL-D-ALANINE-CARBOXYPEPTIDASE/ENDOPEPTIDASE AMPH"/>
    <property type="match status" value="1"/>
</dbReference>
<comment type="caution">
    <text evidence="4">The sequence shown here is derived from an EMBL/GenBank/DDBJ whole genome shotgun (WGS) entry which is preliminary data.</text>
</comment>
<dbReference type="SUPFAM" id="SSF56601">
    <property type="entry name" value="beta-lactamase/transpeptidase-like"/>
    <property type="match status" value="1"/>
</dbReference>
<reference evidence="4 5" key="1">
    <citation type="submission" date="2024-04" db="EMBL/GenBank/DDBJ databases">
        <title>Genome sequencing and metabolic network reconstruction of aminoacids and betaine degradation by Anoxynatronum sibiricum.</title>
        <authorList>
            <person name="Detkova E.N."/>
            <person name="Boltjanskaja Y.V."/>
            <person name="Mardanov A.V."/>
            <person name="Kevbrin V."/>
        </authorList>
    </citation>
    <scope>NUCLEOTIDE SEQUENCE [LARGE SCALE GENOMIC DNA]</scope>
    <source>
        <strain evidence="4 5">Z-7981</strain>
    </source>
</reference>
<keyword evidence="5" id="KW-1185">Reference proteome</keyword>
<keyword evidence="1" id="KW-1133">Transmembrane helix</keyword>
<keyword evidence="1" id="KW-0472">Membrane</keyword>
<dbReference type="Gene3D" id="3.40.710.10">
    <property type="entry name" value="DD-peptidase/beta-lactamase superfamily"/>
    <property type="match status" value="1"/>
</dbReference>
<dbReference type="InterPro" id="IPR012338">
    <property type="entry name" value="Beta-lactam/transpept-like"/>
</dbReference>
<proteinExistence type="predicted"/>
<dbReference type="EMBL" id="JBCITM010000004">
    <property type="protein sequence ID" value="MEN1759862.1"/>
    <property type="molecule type" value="Genomic_DNA"/>
</dbReference>
<dbReference type="EC" id="3.1.1.103" evidence="4"/>
<keyword evidence="1" id="KW-0812">Transmembrane</keyword>
<dbReference type="PANTHER" id="PTHR46825:SF9">
    <property type="entry name" value="BETA-LACTAMASE-RELATED DOMAIN-CONTAINING PROTEIN"/>
    <property type="match status" value="1"/>
</dbReference>
<feature type="domain" description="Beta-lactamase-related" evidence="3">
    <location>
        <begin position="43"/>
        <end position="364"/>
    </location>
</feature>
<evidence type="ECO:0000259" key="3">
    <source>
        <dbReference type="Pfam" id="PF00144"/>
    </source>
</evidence>
<name>A0ABU9VRS0_9CLOT</name>
<evidence type="ECO:0000313" key="4">
    <source>
        <dbReference type="EMBL" id="MEN1759862.1"/>
    </source>
</evidence>
<dbReference type="InterPro" id="IPR050491">
    <property type="entry name" value="AmpC-like"/>
</dbReference>
<feature type="transmembrane region" description="Helical" evidence="1">
    <location>
        <begin position="556"/>
        <end position="575"/>
    </location>
</feature>
<evidence type="ECO:0000313" key="5">
    <source>
        <dbReference type="Proteomes" id="UP001407405"/>
    </source>
</evidence>
<dbReference type="GO" id="GO:0016787">
    <property type="term" value="F:hydrolase activity"/>
    <property type="evidence" value="ECO:0007669"/>
    <property type="project" value="UniProtKB-KW"/>
</dbReference>
<evidence type="ECO:0000256" key="1">
    <source>
        <dbReference type="SAM" id="Phobius"/>
    </source>
</evidence>
<feature type="transmembrane region" description="Helical" evidence="1">
    <location>
        <begin position="602"/>
        <end position="621"/>
    </location>
</feature>
<dbReference type="Pfam" id="PF00144">
    <property type="entry name" value="Beta-lactamase"/>
    <property type="match status" value="1"/>
</dbReference>
<keyword evidence="2" id="KW-0732">Signal</keyword>
<feature type="chain" id="PRO_5045059137" evidence="2">
    <location>
        <begin position="30"/>
        <end position="654"/>
    </location>
</feature>
<dbReference type="InterPro" id="IPR001466">
    <property type="entry name" value="Beta-lactam-related"/>
</dbReference>
<accession>A0ABU9VRS0</accession>
<sequence length="654" mass="72573">MSRLKNKVRGFFAIGMMLTLLGNPMTVSASPTILETEELTAFLDDVIQREMEAHHIPNLSVAVVHNGSILTVKGYGFADLATNAAVDPDKSLFRIGSTSKLFAWTAVMQLVEQGKLNLDTDINEYLDFEIPNRLERRWRQEKAGPITLRHLMAHTPGFEDYMTAVFSISEDSLKPLSQQVRENRPARVFLPGEVTAYSNYGVSLAGYVVQMVSGMRFEEYVEKHIFKPLGMGNSTFRQPVPEAMTQQTAKPYRYVNGEYMEADFEFVSGPAGGMSSSADDMARFMLAYLQGGQGVEGQILQEETIDQIFGETTTPHPQLDGMAHGFIKATFNGREVFHHPGGTMLYDTGLYLIPEENIGFFISHSGGSALVNNRIFLQLMDHYFPWEAQNDLKIPEGMADRSAAYGGEYYQNRRSFTNTDAALSLIFGRIQVMTDETGHLLVTNMGETHRFVEMEPGIYRNLQERQAQKHGGDFRTIVFSTDSLGKSMLITSGPMSYSRAAWYESIGPTLAILMGSLLVIIGSLAFWGVQSLTGKFRRSKGLKPVAASGSRWAKRAAVALGLLVFIFLLGVMAAGDIDPVYQLPQEAYTPPSQLSVMMDATIPYAIVALAAVVLCQAVISWKKGYWQTAGRIHFTIFALASGALSWLFIFWNIV</sequence>
<dbReference type="Proteomes" id="UP001407405">
    <property type="component" value="Unassembled WGS sequence"/>
</dbReference>
<organism evidence="4 5">
    <name type="scientific">Anoxynatronum sibiricum</name>
    <dbReference type="NCBI Taxonomy" id="210623"/>
    <lineage>
        <taxon>Bacteria</taxon>
        <taxon>Bacillati</taxon>
        <taxon>Bacillota</taxon>
        <taxon>Clostridia</taxon>
        <taxon>Eubacteriales</taxon>
        <taxon>Clostridiaceae</taxon>
        <taxon>Anoxynatronum</taxon>
    </lineage>
</organism>
<gene>
    <name evidence="4" type="ORF">AAIG11_05235</name>
</gene>
<feature type="transmembrane region" description="Helical" evidence="1">
    <location>
        <begin position="633"/>
        <end position="653"/>
    </location>
</feature>
<feature type="transmembrane region" description="Helical" evidence="1">
    <location>
        <begin position="506"/>
        <end position="529"/>
    </location>
</feature>
<keyword evidence="4" id="KW-0378">Hydrolase</keyword>
<feature type="signal peptide" evidence="2">
    <location>
        <begin position="1"/>
        <end position="29"/>
    </location>
</feature>